<reference evidence="11 12" key="1">
    <citation type="submission" date="2016-11" db="EMBL/GenBank/DDBJ databases">
        <authorList>
            <person name="Jaros S."/>
            <person name="Januszkiewicz K."/>
            <person name="Wedrychowicz H."/>
        </authorList>
    </citation>
    <scope>NUCLEOTIDE SEQUENCE [LARGE SCALE GENOMIC DNA]</scope>
    <source>
        <strain evidence="11 12">DSM 8605</strain>
    </source>
</reference>
<dbReference type="InterPro" id="IPR049142">
    <property type="entry name" value="MS_channel_1st"/>
</dbReference>
<dbReference type="GO" id="GO:0008381">
    <property type="term" value="F:mechanosensitive monoatomic ion channel activity"/>
    <property type="evidence" value="ECO:0007669"/>
    <property type="project" value="InterPro"/>
</dbReference>
<dbReference type="EMBL" id="FQXM01000010">
    <property type="protein sequence ID" value="SHH71283.1"/>
    <property type="molecule type" value="Genomic_DNA"/>
</dbReference>
<dbReference type="OrthoDB" id="9809206at2"/>
<dbReference type="Pfam" id="PF21082">
    <property type="entry name" value="MS_channel_3rd"/>
    <property type="match status" value="1"/>
</dbReference>
<dbReference type="AlphaFoldDB" id="A0A1M5V8M0"/>
<feature type="domain" description="Mechanosensitive ion channel transmembrane helices 2/3" evidence="10">
    <location>
        <begin position="72"/>
        <end position="107"/>
    </location>
</feature>
<dbReference type="STRING" id="1121316.SAMN02745207_02153"/>
<dbReference type="SUPFAM" id="SSF82689">
    <property type="entry name" value="Mechanosensitive channel protein MscS (YggB), C-terminal domain"/>
    <property type="match status" value="1"/>
</dbReference>
<feature type="transmembrane region" description="Helical" evidence="7">
    <location>
        <begin position="23"/>
        <end position="43"/>
    </location>
</feature>
<comment type="similarity">
    <text evidence="2">Belongs to the MscS (TC 1.A.23) family.</text>
</comment>
<dbReference type="Proteomes" id="UP000184447">
    <property type="component" value="Unassembled WGS sequence"/>
</dbReference>
<dbReference type="Gene3D" id="2.30.30.60">
    <property type="match status" value="1"/>
</dbReference>
<dbReference type="SUPFAM" id="SSF82861">
    <property type="entry name" value="Mechanosensitive channel protein MscS (YggB), transmembrane region"/>
    <property type="match status" value="1"/>
</dbReference>
<dbReference type="Pfam" id="PF21088">
    <property type="entry name" value="MS_channel_1st"/>
    <property type="match status" value="1"/>
</dbReference>
<dbReference type="GO" id="GO:0005886">
    <property type="term" value="C:plasma membrane"/>
    <property type="evidence" value="ECO:0007669"/>
    <property type="project" value="UniProtKB-SubCell"/>
</dbReference>
<keyword evidence="5 7" id="KW-1133">Transmembrane helix</keyword>
<evidence type="ECO:0000256" key="1">
    <source>
        <dbReference type="ARBA" id="ARBA00004651"/>
    </source>
</evidence>
<dbReference type="InterPro" id="IPR011014">
    <property type="entry name" value="MscS_channel_TM-2"/>
</dbReference>
<evidence type="ECO:0000313" key="12">
    <source>
        <dbReference type="Proteomes" id="UP000184447"/>
    </source>
</evidence>
<keyword evidence="3" id="KW-1003">Cell membrane</keyword>
<dbReference type="InterPro" id="IPR045275">
    <property type="entry name" value="MscS_archaea/bacteria_type"/>
</dbReference>
<accession>A0A1M5V8M0</accession>
<dbReference type="InterPro" id="IPR011066">
    <property type="entry name" value="MscS_channel_C_sf"/>
</dbReference>
<keyword evidence="6 7" id="KW-0472">Membrane</keyword>
<dbReference type="InterPro" id="IPR006685">
    <property type="entry name" value="MscS_channel_2nd"/>
</dbReference>
<evidence type="ECO:0000256" key="3">
    <source>
        <dbReference type="ARBA" id="ARBA00022475"/>
    </source>
</evidence>
<dbReference type="Pfam" id="PF00924">
    <property type="entry name" value="MS_channel_2nd"/>
    <property type="match status" value="1"/>
</dbReference>
<dbReference type="InterPro" id="IPR049278">
    <property type="entry name" value="MS_channel_C"/>
</dbReference>
<evidence type="ECO:0000259" key="8">
    <source>
        <dbReference type="Pfam" id="PF00924"/>
    </source>
</evidence>
<feature type="domain" description="Mechanosensitive ion channel MscS" evidence="8">
    <location>
        <begin position="109"/>
        <end position="174"/>
    </location>
</feature>
<dbReference type="PANTHER" id="PTHR30221">
    <property type="entry name" value="SMALL-CONDUCTANCE MECHANOSENSITIVE CHANNEL"/>
    <property type="match status" value="1"/>
</dbReference>
<feature type="transmembrane region" description="Helical" evidence="7">
    <location>
        <begin position="63"/>
        <end position="85"/>
    </location>
</feature>
<dbReference type="Gene3D" id="3.30.70.100">
    <property type="match status" value="1"/>
</dbReference>
<dbReference type="InterPro" id="IPR023408">
    <property type="entry name" value="MscS_beta-dom_sf"/>
</dbReference>
<evidence type="ECO:0000256" key="7">
    <source>
        <dbReference type="SAM" id="Phobius"/>
    </source>
</evidence>
<dbReference type="PANTHER" id="PTHR30221:SF1">
    <property type="entry name" value="SMALL-CONDUCTANCE MECHANOSENSITIVE CHANNEL"/>
    <property type="match status" value="1"/>
</dbReference>
<comment type="subcellular location">
    <subcellularLocation>
        <location evidence="1">Cell membrane</location>
        <topology evidence="1">Multi-pass membrane protein</topology>
    </subcellularLocation>
</comment>
<dbReference type="Pfam" id="PF05552">
    <property type="entry name" value="MS_channel_1st_1"/>
    <property type="match status" value="1"/>
</dbReference>
<sequence>MEELNEIWQSTYVKVFNTIIDKAFDIIVAFIILIIGFKIIKILMKMFKRFLIKIKIDESLYKYLINISEVGLKILLIVVLVNQIGFDTAPFVAVLGTAGLAIGLALQGSLSNFAGGVLILLFKPFKVGDFIEAQGYQGTVNEISIFYTNLNTVDNKKIIIPNGNLSNSSCINYSANDKRRVDITFSVGYESDISKVKQVIKNIVYSHELILKDPEPIIRMIKHDESSINFTTRVWCNTENYWDIYFDLMEQVKTEFDKEGINIPYPHMNITMINN</sequence>
<organism evidence="11 12">
    <name type="scientific">Clostridium grantii DSM 8605</name>
    <dbReference type="NCBI Taxonomy" id="1121316"/>
    <lineage>
        <taxon>Bacteria</taxon>
        <taxon>Bacillati</taxon>
        <taxon>Bacillota</taxon>
        <taxon>Clostridia</taxon>
        <taxon>Eubacteriales</taxon>
        <taxon>Clostridiaceae</taxon>
        <taxon>Clostridium</taxon>
    </lineage>
</organism>
<evidence type="ECO:0000256" key="6">
    <source>
        <dbReference type="ARBA" id="ARBA00023136"/>
    </source>
</evidence>
<dbReference type="InterPro" id="IPR008910">
    <property type="entry name" value="MSC_TM_helix"/>
</dbReference>
<proteinExistence type="inferred from homology"/>
<evidence type="ECO:0000256" key="4">
    <source>
        <dbReference type="ARBA" id="ARBA00022692"/>
    </source>
</evidence>
<evidence type="ECO:0000259" key="10">
    <source>
        <dbReference type="Pfam" id="PF21088"/>
    </source>
</evidence>
<feature type="domain" description="Mechanosensitive ion channel MscS C-terminal" evidence="9">
    <location>
        <begin position="181"/>
        <end position="263"/>
    </location>
</feature>
<dbReference type="InterPro" id="IPR010920">
    <property type="entry name" value="LSM_dom_sf"/>
</dbReference>
<evidence type="ECO:0000313" key="11">
    <source>
        <dbReference type="EMBL" id="SHH71283.1"/>
    </source>
</evidence>
<dbReference type="Gene3D" id="1.10.287.1260">
    <property type="match status" value="1"/>
</dbReference>
<evidence type="ECO:0000259" key="9">
    <source>
        <dbReference type="Pfam" id="PF21082"/>
    </source>
</evidence>
<dbReference type="RefSeq" id="WP_073338431.1">
    <property type="nucleotide sequence ID" value="NZ_FQXM01000010.1"/>
</dbReference>
<name>A0A1M5V8M0_9CLOT</name>
<dbReference type="SUPFAM" id="SSF50182">
    <property type="entry name" value="Sm-like ribonucleoproteins"/>
    <property type="match status" value="1"/>
</dbReference>
<gene>
    <name evidence="11" type="ORF">SAMN02745207_02153</name>
</gene>
<keyword evidence="4 7" id="KW-0812">Transmembrane</keyword>
<evidence type="ECO:0000256" key="5">
    <source>
        <dbReference type="ARBA" id="ARBA00022989"/>
    </source>
</evidence>
<dbReference type="InterPro" id="IPR006686">
    <property type="entry name" value="MscS_channel_CS"/>
</dbReference>
<feature type="transmembrane region" description="Helical" evidence="7">
    <location>
        <begin position="91"/>
        <end position="122"/>
    </location>
</feature>
<evidence type="ECO:0000256" key="2">
    <source>
        <dbReference type="ARBA" id="ARBA00008017"/>
    </source>
</evidence>
<keyword evidence="12" id="KW-1185">Reference proteome</keyword>
<dbReference type="PROSITE" id="PS01246">
    <property type="entry name" value="UPF0003"/>
    <property type="match status" value="1"/>
</dbReference>
<protein>
    <submittedName>
        <fullName evidence="11">Small conductance mechanosensitive channel</fullName>
    </submittedName>
</protein>